<evidence type="ECO:0000313" key="5">
    <source>
        <dbReference type="EMBL" id="KAF8817722.1"/>
    </source>
</evidence>
<comment type="catalytic activity">
    <reaction evidence="3">
        <text>[protein]-peptidylproline (omega=180) = [protein]-peptidylproline (omega=0)</text>
        <dbReference type="Rhea" id="RHEA:16237"/>
        <dbReference type="Rhea" id="RHEA-COMP:10747"/>
        <dbReference type="Rhea" id="RHEA-COMP:10748"/>
        <dbReference type="ChEBI" id="CHEBI:83833"/>
        <dbReference type="ChEBI" id="CHEBI:83834"/>
        <dbReference type="EC" id="5.2.1.8"/>
    </reaction>
</comment>
<dbReference type="InterPro" id="IPR020892">
    <property type="entry name" value="Cyclophilin-type_PPIase_CS"/>
</dbReference>
<name>A0ABQ7J3P6_9APIC</name>
<evidence type="ECO:0000256" key="3">
    <source>
        <dbReference type="RuleBase" id="RU363019"/>
    </source>
</evidence>
<dbReference type="PROSITE" id="PS50072">
    <property type="entry name" value="CSA_PPIASE_2"/>
    <property type="match status" value="1"/>
</dbReference>
<comment type="caution">
    <text evidence="5">The sequence shown here is derived from an EMBL/GenBank/DDBJ whole genome shotgun (WGS) entry which is preliminary data.</text>
</comment>
<evidence type="ECO:0000313" key="6">
    <source>
        <dbReference type="Proteomes" id="UP000823046"/>
    </source>
</evidence>
<feature type="domain" description="PPIase cyclophilin-type" evidence="4">
    <location>
        <begin position="178"/>
        <end position="294"/>
    </location>
</feature>
<dbReference type="InterPro" id="IPR002130">
    <property type="entry name" value="Cyclophilin-type_PPIase_dom"/>
</dbReference>
<accession>A0ABQ7J3P6</accession>
<dbReference type="PANTHER" id="PTHR45625">
    <property type="entry name" value="PEPTIDYL-PROLYL CIS-TRANS ISOMERASE-RELATED"/>
    <property type="match status" value="1"/>
</dbReference>
<evidence type="ECO:0000256" key="2">
    <source>
        <dbReference type="ARBA" id="ARBA00023235"/>
    </source>
</evidence>
<dbReference type="EC" id="5.2.1.8" evidence="3"/>
<organism evidence="5 6">
    <name type="scientific">Cardiosporidium cionae</name>
    <dbReference type="NCBI Taxonomy" id="476202"/>
    <lineage>
        <taxon>Eukaryota</taxon>
        <taxon>Sar</taxon>
        <taxon>Alveolata</taxon>
        <taxon>Apicomplexa</taxon>
        <taxon>Aconoidasida</taxon>
        <taxon>Nephromycida</taxon>
        <taxon>Cardiosporidium</taxon>
    </lineage>
</organism>
<dbReference type="PROSITE" id="PS00170">
    <property type="entry name" value="CSA_PPIASE_1"/>
    <property type="match status" value="1"/>
</dbReference>
<keyword evidence="6" id="KW-1185">Reference proteome</keyword>
<dbReference type="GO" id="GO:0016853">
    <property type="term" value="F:isomerase activity"/>
    <property type="evidence" value="ECO:0007669"/>
    <property type="project" value="UniProtKB-KW"/>
</dbReference>
<dbReference type="SUPFAM" id="SSF50891">
    <property type="entry name" value="Cyclophilin-like"/>
    <property type="match status" value="1"/>
</dbReference>
<dbReference type="Gene3D" id="2.40.100.10">
    <property type="entry name" value="Cyclophilin-like"/>
    <property type="match status" value="2"/>
</dbReference>
<gene>
    <name evidence="5" type="ORF">IE077_003675</name>
</gene>
<dbReference type="InterPro" id="IPR044666">
    <property type="entry name" value="Cyclophilin_A-like"/>
</dbReference>
<reference evidence="5 6" key="1">
    <citation type="journal article" date="2020" name="bioRxiv">
        <title>Metabolic contributions of an alphaproteobacterial endosymbiont in the apicomplexan Cardiosporidium cionae.</title>
        <authorList>
            <person name="Hunter E.S."/>
            <person name="Paight C.J."/>
            <person name="Lane C.E."/>
        </authorList>
    </citation>
    <scope>NUCLEOTIDE SEQUENCE [LARGE SCALE GENOMIC DNA]</scope>
    <source>
        <strain evidence="5">ESH_2018</strain>
    </source>
</reference>
<protein>
    <recommendedName>
        <fullName evidence="3">Peptidyl-prolyl cis-trans isomerase</fullName>
        <shortName evidence="3">PPIase</shortName>
        <ecNumber evidence="3">5.2.1.8</ecNumber>
    </recommendedName>
</protein>
<proteinExistence type="inferred from homology"/>
<keyword evidence="1 3" id="KW-0697">Rotamase</keyword>
<keyword evidence="2 3" id="KW-0413">Isomerase</keyword>
<dbReference type="EMBL" id="JADAQX010001780">
    <property type="protein sequence ID" value="KAF8817722.1"/>
    <property type="molecule type" value="Genomic_DNA"/>
</dbReference>
<comment type="function">
    <text evidence="3">PPIases accelerate the folding of proteins. It catalyzes the cis-trans isomerization of proline imidic peptide bonds in oligopeptides.</text>
</comment>
<sequence>MYSTAQNDPLMQQLHLDPLEFGRRLAIEKELLKSDDTALHQSILFDETSNFLLLTSLVGIKVINIHSNKLCRIIGKAENGLRFMSLALFSGKPSKMRKTKVIVTDTATTTPTTKLNKPTPVLICTAFKKRRFYFFRSDNLSDAALEARDKPYLFLFFISLTAVSSVDVRLGREATMYTTMGDIVIKLFTDEVKKTIENFTIHSRNGYYDNCLFHRVIKGFMIQTGDPNGDGTGGPNTNGSQFFITTVPCTWLDGKHTVFGRVTKGIDVIQAIENVNTNSEDRPYQDIRILTIKISI</sequence>
<dbReference type="PANTHER" id="PTHR45625:SF4">
    <property type="entry name" value="PEPTIDYLPROLYL ISOMERASE DOMAIN AND WD REPEAT-CONTAINING PROTEIN 1"/>
    <property type="match status" value="1"/>
</dbReference>
<comment type="similarity">
    <text evidence="3">Belongs to the cyclophilin-type PPIase family.</text>
</comment>
<dbReference type="PRINTS" id="PR00153">
    <property type="entry name" value="CSAPPISMRASE"/>
</dbReference>
<evidence type="ECO:0000259" key="4">
    <source>
        <dbReference type="PROSITE" id="PS50072"/>
    </source>
</evidence>
<dbReference type="Proteomes" id="UP000823046">
    <property type="component" value="Unassembled WGS sequence"/>
</dbReference>
<evidence type="ECO:0000256" key="1">
    <source>
        <dbReference type="ARBA" id="ARBA00023110"/>
    </source>
</evidence>
<dbReference type="InterPro" id="IPR029000">
    <property type="entry name" value="Cyclophilin-like_dom_sf"/>
</dbReference>
<dbReference type="Pfam" id="PF00160">
    <property type="entry name" value="Pro_isomerase"/>
    <property type="match status" value="2"/>
</dbReference>